<gene>
    <name evidence="1" type="ORF">NEUTE1DRAFT_99978</name>
</gene>
<dbReference type="EMBL" id="GL891303">
    <property type="protein sequence ID" value="EGO59830.1"/>
    <property type="molecule type" value="Genomic_DNA"/>
</dbReference>
<dbReference type="GeneID" id="20832003"/>
<proteinExistence type="predicted"/>
<keyword evidence="2" id="KW-1185">Reference proteome</keyword>
<dbReference type="AlphaFoldDB" id="F8MIM9"/>
<reference evidence="2" key="1">
    <citation type="journal article" date="2011" name="Genetics">
        <title>Massive changes in genome architecture accompany the transition to self-fertility in the filamentous fungus Neurospora tetrasperma.</title>
        <authorList>
            <person name="Ellison C.E."/>
            <person name="Stajich J.E."/>
            <person name="Jacobson D.J."/>
            <person name="Natvig D.O."/>
            <person name="Lapidus A."/>
            <person name="Foster B."/>
            <person name="Aerts A."/>
            <person name="Riley R."/>
            <person name="Lindquist E.A."/>
            <person name="Grigoriev I.V."/>
            <person name="Taylor J.W."/>
        </authorList>
    </citation>
    <scope>NUCLEOTIDE SEQUENCE [LARGE SCALE GENOMIC DNA]</scope>
    <source>
        <strain evidence="2">FGSC 2508 / P0657</strain>
    </source>
</reference>
<accession>F8MIM9</accession>
<dbReference type="VEuPathDB" id="FungiDB:NEUTE1DRAFT_99978"/>
<name>F8MIM9_NEUT8</name>
<dbReference type="Proteomes" id="UP000008065">
    <property type="component" value="Unassembled WGS sequence"/>
</dbReference>
<dbReference type="HOGENOM" id="CLU_2868208_0_0_1"/>
<dbReference type="KEGG" id="nte:NEUTE1DRAFT99978"/>
<organism evidence="1 2">
    <name type="scientific">Neurospora tetrasperma (strain FGSC 2508 / ATCC MYA-4615 / P0657)</name>
    <dbReference type="NCBI Taxonomy" id="510951"/>
    <lineage>
        <taxon>Eukaryota</taxon>
        <taxon>Fungi</taxon>
        <taxon>Dikarya</taxon>
        <taxon>Ascomycota</taxon>
        <taxon>Pezizomycotina</taxon>
        <taxon>Sordariomycetes</taxon>
        <taxon>Sordariomycetidae</taxon>
        <taxon>Sordariales</taxon>
        <taxon>Sordariaceae</taxon>
        <taxon>Neurospora</taxon>
    </lineage>
</organism>
<protein>
    <submittedName>
        <fullName evidence="1">Uncharacterized protein</fullName>
    </submittedName>
</protein>
<dbReference type="RefSeq" id="XP_009850030.1">
    <property type="nucleotide sequence ID" value="XM_009851728.1"/>
</dbReference>
<evidence type="ECO:0000313" key="1">
    <source>
        <dbReference type="EMBL" id="EGO59830.1"/>
    </source>
</evidence>
<sequence>MTLSIVAIPSPSESFFDKTSHRSLDLIRMIFKYNDPSCLAALACLRTKNDLSAAHHKQAQTPPG</sequence>
<evidence type="ECO:0000313" key="2">
    <source>
        <dbReference type="Proteomes" id="UP000008065"/>
    </source>
</evidence>